<dbReference type="SUPFAM" id="SSF51735">
    <property type="entry name" value="NAD(P)-binding Rossmann-fold domains"/>
    <property type="match status" value="1"/>
</dbReference>
<comment type="similarity">
    <text evidence="1">Belongs to the short-chain dehydrogenases/reductases (SDR) family.</text>
</comment>
<dbReference type="EMBL" id="JAAQHG020000028">
    <property type="protein sequence ID" value="KAL1584108.1"/>
    <property type="molecule type" value="Genomic_DNA"/>
</dbReference>
<dbReference type="GO" id="GO:0006633">
    <property type="term" value="P:fatty acid biosynthetic process"/>
    <property type="evidence" value="ECO:0007669"/>
    <property type="project" value="TreeGrafter"/>
</dbReference>
<dbReference type="InterPro" id="IPR036291">
    <property type="entry name" value="NAD(P)-bd_dom_sf"/>
</dbReference>
<reference evidence="2 3" key="1">
    <citation type="journal article" date="2020" name="Microbiol. Resour. Announc.">
        <title>Draft Genome Sequence of a Cladosporium Species Isolated from the Mesophotic Ascidian Didemnum maculosum.</title>
        <authorList>
            <person name="Gioti A."/>
            <person name="Siaperas R."/>
            <person name="Nikolaivits E."/>
            <person name="Le Goff G."/>
            <person name="Ouazzani J."/>
            <person name="Kotoulas G."/>
            <person name="Topakas E."/>
        </authorList>
    </citation>
    <scope>NUCLEOTIDE SEQUENCE [LARGE SCALE GENOMIC DNA]</scope>
    <source>
        <strain evidence="2 3">TM138-S3</strain>
    </source>
</reference>
<dbReference type="PANTHER" id="PTHR42760">
    <property type="entry name" value="SHORT-CHAIN DEHYDROGENASES/REDUCTASES FAMILY MEMBER"/>
    <property type="match status" value="1"/>
</dbReference>
<accession>A0AB34KG48</accession>
<dbReference type="GO" id="GO:0048038">
    <property type="term" value="F:quinone binding"/>
    <property type="evidence" value="ECO:0007669"/>
    <property type="project" value="TreeGrafter"/>
</dbReference>
<protein>
    <submittedName>
        <fullName evidence="2">Uncharacterized protein</fullName>
    </submittedName>
</protein>
<dbReference type="PANTHER" id="PTHR42760:SF122">
    <property type="entry name" value="NAD(P)-BINDING PROTEIN"/>
    <property type="match status" value="1"/>
</dbReference>
<proteinExistence type="inferred from homology"/>
<organism evidence="2 3">
    <name type="scientific">Cladosporium halotolerans</name>
    <dbReference type="NCBI Taxonomy" id="1052096"/>
    <lineage>
        <taxon>Eukaryota</taxon>
        <taxon>Fungi</taxon>
        <taxon>Dikarya</taxon>
        <taxon>Ascomycota</taxon>
        <taxon>Pezizomycotina</taxon>
        <taxon>Dothideomycetes</taxon>
        <taxon>Dothideomycetidae</taxon>
        <taxon>Cladosporiales</taxon>
        <taxon>Cladosporiaceae</taxon>
        <taxon>Cladosporium</taxon>
    </lineage>
</organism>
<sequence length="272" mass="28593">MNRALSSRLAIITGGIGGIGSSVGTLLRSQGAKLALLYAPFEADKVKSTLDGVYGSMSAAEVNDVKAYACDVTNPKSVDDAFKEITGDRTAFPSILVNAAGYVALSPFEATPPEDSLKHYLVNLYGPTLTSQAFARAFFAAKQAHSDSKNSVPAPPGRIVNIASQAAHIALDQHAAYCASKAGLLGLTRSCALEWAPKGITTNSICPGPVWTALGRKAWADVKVREAYQRSIPTGDFAEPEEVAHAVSFLVQDSARNINGADIKLDGGFTVH</sequence>
<evidence type="ECO:0000313" key="3">
    <source>
        <dbReference type="Proteomes" id="UP000803884"/>
    </source>
</evidence>
<comment type="caution">
    <text evidence="2">The sequence shown here is derived from an EMBL/GenBank/DDBJ whole genome shotgun (WGS) entry which is preliminary data.</text>
</comment>
<dbReference type="Pfam" id="PF13561">
    <property type="entry name" value="adh_short_C2"/>
    <property type="match status" value="1"/>
</dbReference>
<dbReference type="PRINTS" id="PR00080">
    <property type="entry name" value="SDRFAMILY"/>
</dbReference>
<dbReference type="CDD" id="cd05233">
    <property type="entry name" value="SDR_c"/>
    <property type="match status" value="1"/>
</dbReference>
<dbReference type="InterPro" id="IPR002347">
    <property type="entry name" value="SDR_fam"/>
</dbReference>
<dbReference type="GO" id="GO:0016616">
    <property type="term" value="F:oxidoreductase activity, acting on the CH-OH group of donors, NAD or NADP as acceptor"/>
    <property type="evidence" value="ECO:0007669"/>
    <property type="project" value="TreeGrafter"/>
</dbReference>
<dbReference type="Proteomes" id="UP000803884">
    <property type="component" value="Unassembled WGS sequence"/>
</dbReference>
<evidence type="ECO:0000313" key="2">
    <source>
        <dbReference type="EMBL" id="KAL1584108.1"/>
    </source>
</evidence>
<name>A0AB34KG48_9PEZI</name>
<dbReference type="Gene3D" id="3.40.50.720">
    <property type="entry name" value="NAD(P)-binding Rossmann-like Domain"/>
    <property type="match status" value="1"/>
</dbReference>
<dbReference type="RefSeq" id="XP_069227214.1">
    <property type="nucleotide sequence ID" value="XM_069375897.1"/>
</dbReference>
<keyword evidence="3" id="KW-1185">Reference proteome</keyword>
<gene>
    <name evidence="2" type="ORF">WHR41_07292</name>
</gene>
<dbReference type="GeneID" id="96008735"/>
<evidence type="ECO:0000256" key="1">
    <source>
        <dbReference type="ARBA" id="ARBA00006484"/>
    </source>
</evidence>
<dbReference type="PRINTS" id="PR00081">
    <property type="entry name" value="GDHRDH"/>
</dbReference>
<dbReference type="AlphaFoldDB" id="A0AB34KG48"/>